<dbReference type="InterPro" id="IPR005135">
    <property type="entry name" value="Endo/exonuclease/phosphatase"/>
</dbReference>
<keyword evidence="1" id="KW-1133">Transmembrane helix</keyword>
<proteinExistence type="predicted"/>
<feature type="domain" description="Endonuclease/exonuclease/phosphatase" evidence="3">
    <location>
        <begin position="107"/>
        <end position="301"/>
    </location>
</feature>
<dbReference type="RefSeq" id="WP_183769759.1">
    <property type="nucleotide sequence ID" value="NZ_JACIDK010000001.1"/>
</dbReference>
<dbReference type="Pfam" id="PF03372">
    <property type="entry name" value="Exo_endo_phos"/>
    <property type="match status" value="1"/>
</dbReference>
<evidence type="ECO:0000259" key="3">
    <source>
        <dbReference type="Pfam" id="PF03372"/>
    </source>
</evidence>
<organism evidence="4 5">
    <name type="scientific">Phenylobacterium haematophilum</name>
    <dbReference type="NCBI Taxonomy" id="98513"/>
    <lineage>
        <taxon>Bacteria</taxon>
        <taxon>Pseudomonadati</taxon>
        <taxon>Pseudomonadota</taxon>
        <taxon>Alphaproteobacteria</taxon>
        <taxon>Caulobacterales</taxon>
        <taxon>Caulobacteraceae</taxon>
        <taxon>Phenylobacterium</taxon>
    </lineage>
</organism>
<keyword evidence="1" id="KW-0812">Transmembrane</keyword>
<feature type="signal peptide" evidence="2">
    <location>
        <begin position="1"/>
        <end position="25"/>
    </location>
</feature>
<accession>A0A839ZX30</accession>
<feature type="transmembrane region" description="Helical" evidence="1">
    <location>
        <begin position="66"/>
        <end position="85"/>
    </location>
</feature>
<dbReference type="Proteomes" id="UP000530564">
    <property type="component" value="Unassembled WGS sequence"/>
</dbReference>
<keyword evidence="4" id="KW-0255">Endonuclease</keyword>
<dbReference type="GO" id="GO:0004519">
    <property type="term" value="F:endonuclease activity"/>
    <property type="evidence" value="ECO:0007669"/>
    <property type="project" value="UniProtKB-KW"/>
</dbReference>
<keyword evidence="2" id="KW-0732">Signal</keyword>
<keyword evidence="4" id="KW-0269">Exonuclease</keyword>
<dbReference type="GO" id="GO:0004527">
    <property type="term" value="F:exonuclease activity"/>
    <property type="evidence" value="ECO:0007669"/>
    <property type="project" value="UniProtKB-KW"/>
</dbReference>
<keyword evidence="5" id="KW-1185">Reference proteome</keyword>
<protein>
    <submittedName>
        <fullName evidence="4">Endonuclease/exonuclease/phosphatase (EEP) superfamily protein YafD</fullName>
    </submittedName>
</protein>
<dbReference type="AlphaFoldDB" id="A0A839ZX30"/>
<dbReference type="InterPro" id="IPR036691">
    <property type="entry name" value="Endo/exonu/phosph_ase_sf"/>
</dbReference>
<dbReference type="EMBL" id="JACIDK010000001">
    <property type="protein sequence ID" value="MBB3889762.1"/>
    <property type="molecule type" value="Genomic_DNA"/>
</dbReference>
<reference evidence="4 5" key="1">
    <citation type="submission" date="2020-08" db="EMBL/GenBank/DDBJ databases">
        <title>Genomic Encyclopedia of Type Strains, Phase IV (KMG-IV): sequencing the most valuable type-strain genomes for metagenomic binning, comparative biology and taxonomic classification.</title>
        <authorList>
            <person name="Goeker M."/>
        </authorList>
    </citation>
    <scope>NUCLEOTIDE SEQUENCE [LARGE SCALE GENOMIC DNA]</scope>
    <source>
        <strain evidence="4 5">DSM 21793</strain>
    </source>
</reference>
<gene>
    <name evidence="4" type="ORF">GGQ61_000459</name>
</gene>
<evidence type="ECO:0000313" key="5">
    <source>
        <dbReference type="Proteomes" id="UP000530564"/>
    </source>
</evidence>
<evidence type="ECO:0000256" key="2">
    <source>
        <dbReference type="SAM" id="SignalP"/>
    </source>
</evidence>
<dbReference type="SUPFAM" id="SSF56219">
    <property type="entry name" value="DNase I-like"/>
    <property type="match status" value="1"/>
</dbReference>
<sequence>MSLVRFVLRGVVLPLGALSAAAAIAAQGGRFSDRLDVLTHFAPLYLAGGTVTLAAAIFAHRRLVPALLGAAAVIGSLALMLPELLRPQSPPLAPGAAGQIKLIQFNAARDSQGLEQRLAWLATEDPDVLVVEDSRAVFQTAVTQRLGRQMACGKTCEVAIFTRAPAKQIEAPRRGRKGLGPAVTIAHLPGIGGEYTVVGIHYVWPTDIQTHAENSARLLELMKDRPPERVILVGDFNSTPWSFSRRREDAALRLERRTRALPTYPANGPFGLAVLPIDHVYAGSGWGTVSITRGPRLGSDHYPVVAVLSPRPK</sequence>
<evidence type="ECO:0000313" key="4">
    <source>
        <dbReference type="EMBL" id="MBB3889762.1"/>
    </source>
</evidence>
<feature type="chain" id="PRO_5032460403" evidence="2">
    <location>
        <begin position="26"/>
        <end position="313"/>
    </location>
</feature>
<name>A0A839ZX30_9CAUL</name>
<comment type="caution">
    <text evidence="4">The sequence shown here is derived from an EMBL/GenBank/DDBJ whole genome shotgun (WGS) entry which is preliminary data.</text>
</comment>
<evidence type="ECO:0000256" key="1">
    <source>
        <dbReference type="SAM" id="Phobius"/>
    </source>
</evidence>
<feature type="transmembrane region" description="Helical" evidence="1">
    <location>
        <begin position="41"/>
        <end position="59"/>
    </location>
</feature>
<dbReference type="Gene3D" id="3.60.10.10">
    <property type="entry name" value="Endonuclease/exonuclease/phosphatase"/>
    <property type="match status" value="1"/>
</dbReference>
<keyword evidence="1" id="KW-0472">Membrane</keyword>
<keyword evidence="4" id="KW-0540">Nuclease</keyword>
<keyword evidence="4" id="KW-0378">Hydrolase</keyword>